<comment type="caution">
    <text evidence="10">The sequence shown here is derived from an EMBL/GenBank/DDBJ whole genome shotgun (WGS) entry which is preliminary data.</text>
</comment>
<organism evidence="10 11">
    <name type="scientific">Basidiobolus ranarum</name>
    <dbReference type="NCBI Taxonomy" id="34480"/>
    <lineage>
        <taxon>Eukaryota</taxon>
        <taxon>Fungi</taxon>
        <taxon>Fungi incertae sedis</taxon>
        <taxon>Zoopagomycota</taxon>
        <taxon>Entomophthoromycotina</taxon>
        <taxon>Basidiobolomycetes</taxon>
        <taxon>Basidiobolales</taxon>
        <taxon>Basidiobolaceae</taxon>
        <taxon>Basidiobolus</taxon>
    </lineage>
</organism>
<evidence type="ECO:0000256" key="6">
    <source>
        <dbReference type="PROSITE-ProRule" id="PRU00546"/>
    </source>
</evidence>
<dbReference type="EMBL" id="JASJQH010007318">
    <property type="protein sequence ID" value="KAK9710854.1"/>
    <property type="molecule type" value="Genomic_DNA"/>
</dbReference>
<dbReference type="Gene3D" id="2.60.260.20">
    <property type="entry name" value="Urease metallochaperone UreE, N-terminal domain"/>
    <property type="match status" value="2"/>
</dbReference>
<feature type="domain" description="CR-type" evidence="9">
    <location>
        <begin position="222"/>
        <end position="302"/>
    </location>
</feature>
<dbReference type="InterPro" id="IPR012724">
    <property type="entry name" value="DnaJ"/>
</dbReference>
<evidence type="ECO:0000256" key="7">
    <source>
        <dbReference type="SAM" id="MobiDB-lite"/>
    </source>
</evidence>
<dbReference type="Gene3D" id="2.10.230.10">
    <property type="entry name" value="Heat shock protein DnaJ, cysteine-rich domain"/>
    <property type="match status" value="1"/>
</dbReference>
<keyword evidence="2" id="KW-0677">Repeat</keyword>
<dbReference type="PROSITE" id="PS00636">
    <property type="entry name" value="DNAJ_1"/>
    <property type="match status" value="1"/>
</dbReference>
<evidence type="ECO:0000256" key="5">
    <source>
        <dbReference type="ARBA" id="ARBA00023186"/>
    </source>
</evidence>
<dbReference type="InterPro" id="IPR036410">
    <property type="entry name" value="HSP_DnaJ_Cys-rich_dom_sf"/>
</dbReference>
<dbReference type="Gene3D" id="1.10.287.110">
    <property type="entry name" value="DnaJ domain"/>
    <property type="match status" value="1"/>
</dbReference>
<dbReference type="PROSITE" id="PS51188">
    <property type="entry name" value="ZF_CR"/>
    <property type="match status" value="1"/>
</dbReference>
<keyword evidence="1 6" id="KW-0479">Metal-binding</keyword>
<evidence type="ECO:0000313" key="10">
    <source>
        <dbReference type="EMBL" id="KAK9710854.1"/>
    </source>
</evidence>
<dbReference type="SUPFAM" id="SSF49493">
    <property type="entry name" value="HSP40/DnaJ peptide-binding domain"/>
    <property type="match status" value="2"/>
</dbReference>
<dbReference type="CDD" id="cd10747">
    <property type="entry name" value="DnaJ_C"/>
    <property type="match status" value="1"/>
</dbReference>
<feature type="zinc finger region" description="CR-type" evidence="6">
    <location>
        <begin position="222"/>
        <end position="302"/>
    </location>
</feature>
<evidence type="ECO:0000259" key="8">
    <source>
        <dbReference type="PROSITE" id="PS50076"/>
    </source>
</evidence>
<accession>A0ABR2VZ00</accession>
<evidence type="ECO:0000256" key="1">
    <source>
        <dbReference type="ARBA" id="ARBA00022723"/>
    </source>
</evidence>
<feature type="compositionally biased region" description="Polar residues" evidence="7">
    <location>
        <begin position="446"/>
        <end position="460"/>
    </location>
</feature>
<keyword evidence="5" id="KW-0143">Chaperone</keyword>
<dbReference type="NCBIfam" id="NF008035">
    <property type="entry name" value="PRK10767.1"/>
    <property type="match status" value="1"/>
</dbReference>
<dbReference type="InterPro" id="IPR002939">
    <property type="entry name" value="DnaJ_C"/>
</dbReference>
<dbReference type="SUPFAM" id="SSF57938">
    <property type="entry name" value="DnaJ/Hsp40 cysteine-rich domain"/>
    <property type="match status" value="1"/>
</dbReference>
<keyword evidence="4 6" id="KW-0862">Zinc</keyword>
<dbReference type="InterPro" id="IPR008971">
    <property type="entry name" value="HSP40/DnaJ_pept-bd"/>
</dbReference>
<evidence type="ECO:0000256" key="3">
    <source>
        <dbReference type="ARBA" id="ARBA00022771"/>
    </source>
</evidence>
<dbReference type="Pfam" id="PF00684">
    <property type="entry name" value="DnaJ_CXXCXGXG"/>
    <property type="match status" value="1"/>
</dbReference>
<evidence type="ECO:0000259" key="9">
    <source>
        <dbReference type="PROSITE" id="PS51188"/>
    </source>
</evidence>
<evidence type="ECO:0000256" key="2">
    <source>
        <dbReference type="ARBA" id="ARBA00022737"/>
    </source>
</evidence>
<proteinExistence type="inferred from homology"/>
<dbReference type="InterPro" id="IPR036869">
    <property type="entry name" value="J_dom_sf"/>
</dbReference>
<dbReference type="InterPro" id="IPR001305">
    <property type="entry name" value="HSP_DnaJ_Cys-rich_dom"/>
</dbReference>
<evidence type="ECO:0000313" key="11">
    <source>
        <dbReference type="Proteomes" id="UP001479436"/>
    </source>
</evidence>
<dbReference type="InterPro" id="IPR001623">
    <property type="entry name" value="DnaJ_domain"/>
</dbReference>
<feature type="region of interest" description="Disordered" evidence="7">
    <location>
        <begin position="441"/>
        <end position="460"/>
    </location>
</feature>
<gene>
    <name evidence="10" type="primary">MDJ1_2</name>
    <name evidence="10" type="ORF">K7432_008185</name>
</gene>
<dbReference type="PANTHER" id="PTHR43096:SF52">
    <property type="entry name" value="DNAJ HOMOLOG 1, MITOCHONDRIAL-RELATED"/>
    <property type="match status" value="1"/>
</dbReference>
<keyword evidence="3 6" id="KW-0863">Zinc-finger</keyword>
<name>A0ABR2VZ00_9FUNG</name>
<dbReference type="CDD" id="cd06257">
    <property type="entry name" value="DnaJ"/>
    <property type="match status" value="1"/>
</dbReference>
<dbReference type="CDD" id="cd10719">
    <property type="entry name" value="DnaJ_zf"/>
    <property type="match status" value="1"/>
</dbReference>
<dbReference type="HAMAP" id="MF_01152">
    <property type="entry name" value="DnaJ"/>
    <property type="match status" value="1"/>
</dbReference>
<protein>
    <submittedName>
        <fullName evidence="10">Mdj1 protein</fullName>
    </submittedName>
</protein>
<dbReference type="PROSITE" id="PS50076">
    <property type="entry name" value="DNAJ_2"/>
    <property type="match status" value="1"/>
</dbReference>
<dbReference type="InterPro" id="IPR018253">
    <property type="entry name" value="DnaJ_domain_CS"/>
</dbReference>
<dbReference type="PANTHER" id="PTHR43096">
    <property type="entry name" value="DNAJ HOMOLOG 1, MITOCHONDRIAL-RELATED"/>
    <property type="match status" value="1"/>
</dbReference>
<reference evidence="10 11" key="1">
    <citation type="submission" date="2023-04" db="EMBL/GenBank/DDBJ databases">
        <title>Genome of Basidiobolus ranarum AG-B5.</title>
        <authorList>
            <person name="Stajich J.E."/>
            <person name="Carter-House D."/>
            <person name="Gryganskyi A."/>
        </authorList>
    </citation>
    <scope>NUCLEOTIDE SEQUENCE [LARGE SCALE GENOMIC DNA]</scope>
    <source>
        <strain evidence="10 11">AG-B5</strain>
    </source>
</reference>
<keyword evidence="11" id="KW-1185">Reference proteome</keyword>
<dbReference type="Pfam" id="PF01556">
    <property type="entry name" value="DnaJ_C"/>
    <property type="match status" value="1"/>
</dbReference>
<feature type="domain" description="J" evidence="8">
    <location>
        <begin position="79"/>
        <end position="144"/>
    </location>
</feature>
<sequence>MLANRFLPRVSQKAKQSCTSNISRKFTSTVTKQSRNNDGIFFADKRFLDFRSSACINTNSVDQKRNFHSTAPTRELKEDPYKVLGVSKDSTKSDIKKAYFQLAKKYHPDSNKKDDGAQEKFVKVQEAYQILSDDKRRADYDQFGRSSENPFGGSQGYTSNANPGGFYSEGFEGFSGFNADDIFGNIFGGRGGFQRKTHRGVYQSGNNVEVPLTVDFMDAVKGTKCNITVTPVATCESCKGEGLKLGKKKEACVQCGGTGQTSYTSNFGMFASPCNACHGEGMYIPPECKCNICNGMGRVRKHKTITVNVPAGADDGVKIRVAGNGDAPLYGNGPAGDLFVKLKVSPSNIFKRKGADIYVDATIPLHKAALGGFIRVPTIDGQVELKIPAGTQSDDISVIRDRGVKILNRNAHGNQYVKLKVEIPRNMTLKQRQLMEEFANEEVNRENNQSTKRASSAGQN</sequence>
<dbReference type="Pfam" id="PF00226">
    <property type="entry name" value="DnaJ"/>
    <property type="match status" value="1"/>
</dbReference>
<dbReference type="SUPFAM" id="SSF46565">
    <property type="entry name" value="Chaperone J-domain"/>
    <property type="match status" value="1"/>
</dbReference>
<dbReference type="Proteomes" id="UP001479436">
    <property type="component" value="Unassembled WGS sequence"/>
</dbReference>
<dbReference type="SMART" id="SM00271">
    <property type="entry name" value="DnaJ"/>
    <property type="match status" value="1"/>
</dbReference>
<evidence type="ECO:0000256" key="4">
    <source>
        <dbReference type="ARBA" id="ARBA00022833"/>
    </source>
</evidence>
<dbReference type="PRINTS" id="PR00625">
    <property type="entry name" value="JDOMAIN"/>
</dbReference>